<feature type="region of interest" description="Disordered" evidence="1">
    <location>
        <begin position="86"/>
        <end position="107"/>
    </location>
</feature>
<evidence type="ECO:0000313" key="2">
    <source>
        <dbReference type="EMBL" id="CAG8626079.1"/>
    </source>
</evidence>
<gene>
    <name evidence="2" type="ORF">FMOSSE_LOCUS10240</name>
</gene>
<proteinExistence type="predicted"/>
<comment type="caution">
    <text evidence="2">The sequence shown here is derived from an EMBL/GenBank/DDBJ whole genome shotgun (WGS) entry which is preliminary data.</text>
</comment>
<name>A0A9N9GQG5_FUNMO</name>
<feature type="compositionally biased region" description="Low complexity" evidence="1">
    <location>
        <begin position="89"/>
        <end position="98"/>
    </location>
</feature>
<accession>A0A9N9GQG5</accession>
<protein>
    <submittedName>
        <fullName evidence="2">1982_t:CDS:1</fullName>
    </submittedName>
</protein>
<evidence type="ECO:0000256" key="1">
    <source>
        <dbReference type="SAM" id="MobiDB-lite"/>
    </source>
</evidence>
<dbReference type="Proteomes" id="UP000789375">
    <property type="component" value="Unassembled WGS sequence"/>
</dbReference>
<sequence length="200" mass="23112">TNGLLHIFEATNKSQRHVTDIQHRDLVDIFQSCSDRQDEPNQNTYLRKRKEVDYNEDRMSKRVYHDGDITPSPCSLTDNSLFETPQHLSSASNKSNNNESDDFTSGEEVEEVIDDWINYYFDNLETSINDNSKHSYLAKQIFYGLADDVPIVALRKTSKDEHSQKRPDFVRLIKTTMASSQLQQNTDLQSTIKSLQEIMS</sequence>
<evidence type="ECO:0000313" key="3">
    <source>
        <dbReference type="Proteomes" id="UP000789375"/>
    </source>
</evidence>
<reference evidence="2" key="1">
    <citation type="submission" date="2021-06" db="EMBL/GenBank/DDBJ databases">
        <authorList>
            <person name="Kallberg Y."/>
            <person name="Tangrot J."/>
            <person name="Rosling A."/>
        </authorList>
    </citation>
    <scope>NUCLEOTIDE SEQUENCE</scope>
    <source>
        <strain evidence="2">87-6 pot B 2015</strain>
    </source>
</reference>
<organism evidence="2 3">
    <name type="scientific">Funneliformis mosseae</name>
    <name type="common">Endomycorrhizal fungus</name>
    <name type="synonym">Glomus mosseae</name>
    <dbReference type="NCBI Taxonomy" id="27381"/>
    <lineage>
        <taxon>Eukaryota</taxon>
        <taxon>Fungi</taxon>
        <taxon>Fungi incertae sedis</taxon>
        <taxon>Mucoromycota</taxon>
        <taxon>Glomeromycotina</taxon>
        <taxon>Glomeromycetes</taxon>
        <taxon>Glomerales</taxon>
        <taxon>Glomeraceae</taxon>
        <taxon>Funneliformis</taxon>
    </lineage>
</organism>
<dbReference type="EMBL" id="CAJVPP010003303">
    <property type="protein sequence ID" value="CAG8626079.1"/>
    <property type="molecule type" value="Genomic_DNA"/>
</dbReference>
<keyword evidence="3" id="KW-1185">Reference proteome</keyword>
<feature type="non-terminal residue" evidence="2">
    <location>
        <position position="1"/>
    </location>
</feature>
<dbReference type="AlphaFoldDB" id="A0A9N9GQG5"/>